<dbReference type="AlphaFoldDB" id="A0A2R5GTC2"/>
<keyword evidence="4" id="KW-1185">Reference proteome</keyword>
<feature type="region of interest" description="Disordered" evidence="1">
    <location>
        <begin position="116"/>
        <end position="184"/>
    </location>
</feature>
<dbReference type="Proteomes" id="UP000241890">
    <property type="component" value="Unassembled WGS sequence"/>
</dbReference>
<gene>
    <name evidence="3" type="ORF">FCC1311_103402</name>
</gene>
<name>A0A2R5GTC2_9STRA</name>
<proteinExistence type="predicted"/>
<sequence length="592" mass="65863">MPFVHPVEVSKNQARYKTLDVCDDFVLQSHRYSLRKKRHPYWVRVITRATKPRFKVAVATSEDRIRAREWKYITEDLILPDPLKDLPVGDETRTSWLLSKISRVKQLLGDHPEASALACSAEDQPGDYEDDEEDEDEEEEEEGEEEEEEDRDEVADEEDDALTTFPRNVGPCNRTRGNKTSTDSPNVEQVLLIDCNEEDDLCQVGLTSGAEDAILAAEEGDDEEEECKEERSRFHSLDSGDSDVFRDVIAKRPGEAGREARYFPEAALLDAHPQQSTLRSQNSSSVGAVDLSPISPAGTQAQTSVNNVKTCKTGDIKFLAKDSSEPPPAASAVPPLASGASEFSADRSQLHKKQESLGSPNMITTMSVPPASEDIASALTSMSVREAEFEVPGAMCEKTLRHRHSSHWMRHSITSLSSIMSGPSEIVAGKPRPSGPIVVDGEQLPTYLTAPDTSDAMCDGRKHDKRESVTMDRLKREHEQRCMVMAAALSTLVALILRFVSFDAFILLLVLLNVAVCWIVQNRHVLVKKMAKSSIKRRVKFTKQIWGARLGVGDKRKDHHAKGQHTPSAGNLECQHKRKLVMCVLHIKHSIL</sequence>
<organism evidence="3 4">
    <name type="scientific">Hondaea fermentalgiana</name>
    <dbReference type="NCBI Taxonomy" id="2315210"/>
    <lineage>
        <taxon>Eukaryota</taxon>
        <taxon>Sar</taxon>
        <taxon>Stramenopiles</taxon>
        <taxon>Bigyra</taxon>
        <taxon>Labyrinthulomycetes</taxon>
        <taxon>Thraustochytrida</taxon>
        <taxon>Thraustochytriidae</taxon>
        <taxon>Hondaea</taxon>
    </lineage>
</organism>
<evidence type="ECO:0000313" key="3">
    <source>
        <dbReference type="EMBL" id="GBG34117.1"/>
    </source>
</evidence>
<evidence type="ECO:0000256" key="2">
    <source>
        <dbReference type="SAM" id="Phobius"/>
    </source>
</evidence>
<keyword evidence="2" id="KW-0472">Membrane</keyword>
<feature type="transmembrane region" description="Helical" evidence="2">
    <location>
        <begin position="506"/>
        <end position="527"/>
    </location>
</feature>
<evidence type="ECO:0000313" key="4">
    <source>
        <dbReference type="Proteomes" id="UP000241890"/>
    </source>
</evidence>
<feature type="region of interest" description="Disordered" evidence="1">
    <location>
        <begin position="319"/>
        <end position="364"/>
    </location>
</feature>
<feature type="compositionally biased region" description="Acidic residues" evidence="1">
    <location>
        <begin position="124"/>
        <end position="161"/>
    </location>
</feature>
<accession>A0A2R5GTC2</accession>
<keyword evidence="2" id="KW-0812">Transmembrane</keyword>
<protein>
    <submittedName>
        <fullName evidence="3">Uncharacterized protein</fullName>
    </submittedName>
</protein>
<reference evidence="3 4" key="1">
    <citation type="submission" date="2017-12" db="EMBL/GenBank/DDBJ databases">
        <title>Sequencing, de novo assembly and annotation of complete genome of a new Thraustochytrid species, strain FCC1311.</title>
        <authorList>
            <person name="Sedici K."/>
            <person name="Godart F."/>
            <person name="Aiese Cigliano R."/>
            <person name="Sanseverino W."/>
            <person name="Barakat M."/>
            <person name="Ortet P."/>
            <person name="Marechal E."/>
            <person name="Cagnac O."/>
            <person name="Amato A."/>
        </authorList>
    </citation>
    <scope>NUCLEOTIDE SEQUENCE [LARGE SCALE GENOMIC DNA]</scope>
</reference>
<dbReference type="OrthoDB" id="5596972at2759"/>
<feature type="compositionally biased region" description="Basic and acidic residues" evidence="1">
    <location>
        <begin position="344"/>
        <end position="355"/>
    </location>
</feature>
<keyword evidence="2" id="KW-1133">Transmembrane helix</keyword>
<comment type="caution">
    <text evidence="3">The sequence shown here is derived from an EMBL/GenBank/DDBJ whole genome shotgun (WGS) entry which is preliminary data.</text>
</comment>
<feature type="compositionally biased region" description="Low complexity" evidence="1">
    <location>
        <begin position="330"/>
        <end position="341"/>
    </location>
</feature>
<dbReference type="InParanoid" id="A0A2R5GTC2"/>
<evidence type="ECO:0000256" key="1">
    <source>
        <dbReference type="SAM" id="MobiDB-lite"/>
    </source>
</evidence>
<dbReference type="EMBL" id="BEYU01000181">
    <property type="protein sequence ID" value="GBG34117.1"/>
    <property type="molecule type" value="Genomic_DNA"/>
</dbReference>